<dbReference type="PROSITE" id="PS01186">
    <property type="entry name" value="EGF_2"/>
    <property type="match status" value="1"/>
</dbReference>
<dbReference type="PRINTS" id="PR00261">
    <property type="entry name" value="LDLRECEPTOR"/>
</dbReference>
<dbReference type="AlphaFoldDB" id="A0A814FLN7"/>
<dbReference type="Proteomes" id="UP000677228">
    <property type="component" value="Unassembled WGS sequence"/>
</dbReference>
<keyword evidence="4" id="KW-1133">Transmembrane helix</keyword>
<organism evidence="11 14">
    <name type="scientific">Didymodactylos carnosus</name>
    <dbReference type="NCBI Taxonomy" id="1234261"/>
    <lineage>
        <taxon>Eukaryota</taxon>
        <taxon>Metazoa</taxon>
        <taxon>Spiralia</taxon>
        <taxon>Gnathifera</taxon>
        <taxon>Rotifera</taxon>
        <taxon>Eurotatoria</taxon>
        <taxon>Bdelloidea</taxon>
        <taxon>Philodinida</taxon>
        <taxon>Philodinidae</taxon>
        <taxon>Didymodactylos</taxon>
    </lineage>
</organism>
<dbReference type="PANTHER" id="PTHR24270:SF59">
    <property type="entry name" value="LDL RECEPTOR REPEAT-CONTAINING PROTEIN EGG-1-RELATED"/>
    <property type="match status" value="1"/>
</dbReference>
<dbReference type="InterPro" id="IPR050685">
    <property type="entry name" value="LDLR"/>
</dbReference>
<evidence type="ECO:0000313" key="14">
    <source>
        <dbReference type="Proteomes" id="UP000663829"/>
    </source>
</evidence>
<feature type="disulfide bond" evidence="7">
    <location>
        <begin position="591"/>
        <end position="600"/>
    </location>
</feature>
<comment type="caution">
    <text evidence="7">Lacks conserved residue(s) required for the propagation of feature annotation.</text>
</comment>
<feature type="domain" description="EGF-like" evidence="9">
    <location>
        <begin position="562"/>
        <end position="601"/>
    </location>
</feature>
<evidence type="ECO:0000256" key="5">
    <source>
        <dbReference type="ARBA" id="ARBA00023136"/>
    </source>
</evidence>
<dbReference type="EMBL" id="CAJNOQ010002876">
    <property type="protein sequence ID" value="CAF0983678.1"/>
    <property type="molecule type" value="Genomic_DNA"/>
</dbReference>
<evidence type="ECO:0000256" key="1">
    <source>
        <dbReference type="ARBA" id="ARBA00004167"/>
    </source>
</evidence>
<keyword evidence="6 7" id="KW-1015">Disulfide bond</keyword>
<dbReference type="SUPFAM" id="SSF57424">
    <property type="entry name" value="LDL receptor-like module"/>
    <property type="match status" value="2"/>
</dbReference>
<dbReference type="EMBL" id="CAJNOK010000879">
    <property type="protein sequence ID" value="CAF0780964.1"/>
    <property type="molecule type" value="Genomic_DNA"/>
</dbReference>
<dbReference type="OrthoDB" id="9988974at2759"/>
<dbReference type="Gene3D" id="4.10.400.10">
    <property type="entry name" value="Low-density Lipoprotein Receptor"/>
    <property type="match status" value="2"/>
</dbReference>
<dbReference type="Gene3D" id="2.10.25.10">
    <property type="entry name" value="Laminin"/>
    <property type="match status" value="2"/>
</dbReference>
<dbReference type="SMART" id="SM00181">
    <property type="entry name" value="EGF"/>
    <property type="match status" value="3"/>
</dbReference>
<dbReference type="EMBL" id="CAJOBC010002876">
    <property type="protein sequence ID" value="CAF3756050.1"/>
    <property type="molecule type" value="Genomic_DNA"/>
</dbReference>
<protein>
    <recommendedName>
        <fullName evidence="9">EGF-like domain-containing protein</fullName>
    </recommendedName>
</protein>
<gene>
    <name evidence="11" type="ORF">GPM918_LOCUS12885</name>
    <name evidence="10" type="ORF">OVA965_LOCUS3605</name>
    <name evidence="13" type="ORF">SRO942_LOCUS12885</name>
    <name evidence="12" type="ORF">TMI583_LOCUS3604</name>
</gene>
<evidence type="ECO:0000259" key="9">
    <source>
        <dbReference type="PROSITE" id="PS50026"/>
    </source>
</evidence>
<keyword evidence="7" id="KW-0245">EGF-like domain</keyword>
<dbReference type="InterPro" id="IPR002172">
    <property type="entry name" value="LDrepeatLR_classA_rpt"/>
</dbReference>
<feature type="disulfide bond" evidence="8">
    <location>
        <begin position="279"/>
        <end position="294"/>
    </location>
</feature>
<dbReference type="PROSITE" id="PS50068">
    <property type="entry name" value="LDLRA_2"/>
    <property type="match status" value="3"/>
</dbReference>
<evidence type="ECO:0000256" key="4">
    <source>
        <dbReference type="ARBA" id="ARBA00022989"/>
    </source>
</evidence>
<keyword evidence="2" id="KW-0812">Transmembrane</keyword>
<evidence type="ECO:0000313" key="10">
    <source>
        <dbReference type="EMBL" id="CAF0780964.1"/>
    </source>
</evidence>
<comment type="caution">
    <text evidence="11">The sequence shown here is derived from an EMBL/GenBank/DDBJ whole genome shotgun (WGS) entry which is preliminary data.</text>
</comment>
<evidence type="ECO:0000256" key="2">
    <source>
        <dbReference type="ARBA" id="ARBA00022692"/>
    </source>
</evidence>
<accession>A0A814FLN7</accession>
<dbReference type="PROSITE" id="PS00022">
    <property type="entry name" value="EGF_1"/>
    <property type="match status" value="2"/>
</dbReference>
<dbReference type="Proteomes" id="UP000663829">
    <property type="component" value="Unassembled WGS sequence"/>
</dbReference>
<evidence type="ECO:0000313" key="13">
    <source>
        <dbReference type="EMBL" id="CAF3756050.1"/>
    </source>
</evidence>
<reference evidence="11" key="1">
    <citation type="submission" date="2021-02" db="EMBL/GenBank/DDBJ databases">
        <authorList>
            <person name="Nowell W R."/>
        </authorList>
    </citation>
    <scope>NUCLEOTIDE SEQUENCE</scope>
</reference>
<evidence type="ECO:0000256" key="6">
    <source>
        <dbReference type="ARBA" id="ARBA00023157"/>
    </source>
</evidence>
<dbReference type="GO" id="GO:0005886">
    <property type="term" value="C:plasma membrane"/>
    <property type="evidence" value="ECO:0007669"/>
    <property type="project" value="TreeGrafter"/>
</dbReference>
<dbReference type="SUPFAM" id="SSF57196">
    <property type="entry name" value="EGF/Laminin"/>
    <property type="match status" value="2"/>
</dbReference>
<keyword evidence="3" id="KW-0677">Repeat</keyword>
<keyword evidence="5" id="KW-0472">Membrane</keyword>
<dbReference type="EMBL" id="CAJOBA010000879">
    <property type="protein sequence ID" value="CAF3562580.1"/>
    <property type="molecule type" value="Genomic_DNA"/>
</dbReference>
<feature type="disulfide bond" evidence="8">
    <location>
        <begin position="16"/>
        <end position="34"/>
    </location>
</feature>
<feature type="disulfide bond" evidence="7">
    <location>
        <begin position="519"/>
        <end position="528"/>
    </location>
</feature>
<evidence type="ECO:0000256" key="3">
    <source>
        <dbReference type="ARBA" id="ARBA00022737"/>
    </source>
</evidence>
<evidence type="ECO:0000313" key="12">
    <source>
        <dbReference type="EMBL" id="CAF3562580.1"/>
    </source>
</evidence>
<dbReference type="Proteomes" id="UP000681722">
    <property type="component" value="Unassembled WGS sequence"/>
</dbReference>
<evidence type="ECO:0000313" key="11">
    <source>
        <dbReference type="EMBL" id="CAF0983678.1"/>
    </source>
</evidence>
<dbReference type="PROSITE" id="PS50026">
    <property type="entry name" value="EGF_3"/>
    <property type="match status" value="2"/>
</dbReference>
<proteinExistence type="predicted"/>
<feature type="domain" description="EGF-like" evidence="9">
    <location>
        <begin position="496"/>
        <end position="529"/>
    </location>
</feature>
<sequence>MELELNKCNYESEFCCTNGMCIDNSFSFDQMYDCMDRSDEQNSFVRKYQQEYTFCHTNPSIVFEEYNCAYMKYPCGDGDSISRVDEDDYMNYETCLNGRDIFHEKSLFDTRYAEEDNNNSTILCRKCLICSIHELDDYYEYYNLSSIICQDLLLNDIEYDEVESCNDIVYELVPNDEVCKLNLTNRFKCLTTDDCILRKYFIEGRNCQDKSNVIVPLTCTNKDDLGCHVIRGLNVSVEYFLFQEICKGFTNPNLIDGDETDETNCQEWEKNCNLKYTKCDGRVNCLDGRDELECSRKDSHECEPGKINYVPINRPLSEDKCLSIERINDETIDCYGGVDEDIDYCSKTYPSDLSRRFRCINSSECIKIENVCDDLKDCPQDDDEIICSSRSRFTCNEGLFVCSPRCMTKDVRCNNIQDCNAEFYDGADDERFCELIPKQISYKLFTFNEYNQYPPTVTDIQFYSSFYYDIPFLFLPVHRLAVKLILDRKSEKWNKEQKICLHGSCMTYSNNISQYFCLCDKGWSGTLCNVTTSELTCSQGLLSYHSLCLCTLGKFGYDCFASIDLCQNVNCSNGGTCIPLDIKALQYLCICTESHCGDKCQYQTARIQIDIKDL</sequence>
<dbReference type="InterPro" id="IPR000742">
    <property type="entry name" value="EGF"/>
</dbReference>
<dbReference type="SMART" id="SM00192">
    <property type="entry name" value="LDLa"/>
    <property type="match status" value="4"/>
</dbReference>
<dbReference type="InterPro" id="IPR036055">
    <property type="entry name" value="LDL_receptor-like_sf"/>
</dbReference>
<dbReference type="GO" id="GO:0016192">
    <property type="term" value="P:vesicle-mediated transport"/>
    <property type="evidence" value="ECO:0007669"/>
    <property type="project" value="UniProtKB-ARBA"/>
</dbReference>
<dbReference type="Pfam" id="PF00057">
    <property type="entry name" value="Ldl_recept_a"/>
    <property type="match status" value="1"/>
</dbReference>
<evidence type="ECO:0000256" key="8">
    <source>
        <dbReference type="PROSITE-ProRule" id="PRU00124"/>
    </source>
</evidence>
<feature type="disulfide bond" evidence="8">
    <location>
        <begin position="372"/>
        <end position="387"/>
    </location>
</feature>
<name>A0A814FLN7_9BILA</name>
<keyword evidence="14" id="KW-1185">Reference proteome</keyword>
<evidence type="ECO:0000256" key="7">
    <source>
        <dbReference type="PROSITE-ProRule" id="PRU00076"/>
    </source>
</evidence>
<dbReference type="Proteomes" id="UP000682733">
    <property type="component" value="Unassembled WGS sequence"/>
</dbReference>
<comment type="subcellular location">
    <subcellularLocation>
        <location evidence="1">Membrane</location>
        <topology evidence="1">Single-pass membrane protein</topology>
    </subcellularLocation>
</comment>
<dbReference type="PANTHER" id="PTHR24270">
    <property type="entry name" value="LOW-DENSITY LIPOPROTEIN RECEPTOR-RELATED"/>
    <property type="match status" value="1"/>
</dbReference>